<reference evidence="4 5" key="1">
    <citation type="journal article" date="2018" name="MBio">
        <title>Comparative Genomics Reveals the Core Gene Toolbox for the Fungus-Insect Symbiosis.</title>
        <authorList>
            <person name="Wang Y."/>
            <person name="Stata M."/>
            <person name="Wang W."/>
            <person name="Stajich J.E."/>
            <person name="White M.M."/>
            <person name="Moncalvo J.M."/>
        </authorList>
    </citation>
    <scope>NUCLEOTIDE SEQUENCE [LARGE SCALE GENOMIC DNA]</scope>
    <source>
        <strain evidence="4 5">SC-DP-2</strain>
    </source>
</reference>
<evidence type="ECO:0000256" key="1">
    <source>
        <dbReference type="SAM" id="MobiDB-lite"/>
    </source>
</evidence>
<dbReference type="GO" id="GO:0034976">
    <property type="term" value="P:response to endoplasmic reticulum stress"/>
    <property type="evidence" value="ECO:0007669"/>
    <property type="project" value="TreeGrafter"/>
</dbReference>
<keyword evidence="5" id="KW-1185">Reference proteome</keyword>
<dbReference type="Pfam" id="PF00085">
    <property type="entry name" value="Thioredoxin"/>
    <property type="match status" value="1"/>
</dbReference>
<dbReference type="PRINTS" id="PR00421">
    <property type="entry name" value="THIOREDOXIN"/>
</dbReference>
<evidence type="ECO:0000313" key="5">
    <source>
        <dbReference type="Proteomes" id="UP000245609"/>
    </source>
</evidence>
<dbReference type="STRING" id="133381.A0A2T9YGY4"/>
<dbReference type="EMBL" id="MBFS01002856">
    <property type="protein sequence ID" value="PVU91597.1"/>
    <property type="molecule type" value="Genomic_DNA"/>
</dbReference>
<dbReference type="Proteomes" id="UP000245609">
    <property type="component" value="Unassembled WGS sequence"/>
</dbReference>
<dbReference type="GO" id="GO:0005788">
    <property type="term" value="C:endoplasmic reticulum lumen"/>
    <property type="evidence" value="ECO:0007669"/>
    <property type="project" value="TreeGrafter"/>
</dbReference>
<evidence type="ECO:0000313" key="4">
    <source>
        <dbReference type="EMBL" id="PVU91597.1"/>
    </source>
</evidence>
<accession>A0A2T9YGY4</accession>
<dbReference type="SUPFAM" id="SSF52833">
    <property type="entry name" value="Thioredoxin-like"/>
    <property type="match status" value="2"/>
</dbReference>
<dbReference type="PROSITE" id="PS51352">
    <property type="entry name" value="THIOREDOXIN_2"/>
    <property type="match status" value="1"/>
</dbReference>
<feature type="region of interest" description="Disordered" evidence="1">
    <location>
        <begin position="252"/>
        <end position="282"/>
    </location>
</feature>
<dbReference type="InterPro" id="IPR036249">
    <property type="entry name" value="Thioredoxin-like_sf"/>
</dbReference>
<dbReference type="PANTHER" id="PTHR45815">
    <property type="entry name" value="PROTEIN DISULFIDE-ISOMERASE A6"/>
    <property type="match status" value="1"/>
</dbReference>
<proteinExistence type="predicted"/>
<name>A0A2T9YGY4_9FUNG</name>
<dbReference type="OrthoDB" id="10264505at2759"/>
<feature type="compositionally biased region" description="Low complexity" evidence="1">
    <location>
        <begin position="252"/>
        <end position="261"/>
    </location>
</feature>
<dbReference type="AlphaFoldDB" id="A0A2T9YGY4"/>
<evidence type="ECO:0000259" key="3">
    <source>
        <dbReference type="PROSITE" id="PS51352"/>
    </source>
</evidence>
<sequence>MNFKFVLSLLLLLLVVPVSGHSFDNDKHVKELTPKKFKRYVHDSNYPVCVMFYAPWCGYCKQLTPIYKKTAKSAKAFGRFHAVNCDESENRPLCSKYGVEGFPTLKFFKNSKDSSGEKIAYDFLLDRTSKNLLSEIKKNLLRLTQVVRGDMSDLDKFLKREKQAKAILFTDKSSTPDLWKGLAVGFHKKIILGAVNSRNKDIFSYYKIESTPQILVFHPDENNEFSVDSFTKYKGPTKYEEIVEFLKPFKISSQKSKPSKSSSKKSPKKPSATKSSKLRDEL</sequence>
<gene>
    <name evidence="4" type="ORF">BB560_006111</name>
</gene>
<evidence type="ECO:0000256" key="2">
    <source>
        <dbReference type="SAM" id="SignalP"/>
    </source>
</evidence>
<feature type="signal peptide" evidence="2">
    <location>
        <begin position="1"/>
        <end position="20"/>
    </location>
</feature>
<dbReference type="InterPro" id="IPR013766">
    <property type="entry name" value="Thioredoxin_domain"/>
</dbReference>
<feature type="domain" description="Thioredoxin" evidence="3">
    <location>
        <begin position="9"/>
        <end position="166"/>
    </location>
</feature>
<organism evidence="4 5">
    <name type="scientific">Smittium megazygosporum</name>
    <dbReference type="NCBI Taxonomy" id="133381"/>
    <lineage>
        <taxon>Eukaryota</taxon>
        <taxon>Fungi</taxon>
        <taxon>Fungi incertae sedis</taxon>
        <taxon>Zoopagomycota</taxon>
        <taxon>Kickxellomycotina</taxon>
        <taxon>Harpellomycetes</taxon>
        <taxon>Harpellales</taxon>
        <taxon>Legeriomycetaceae</taxon>
        <taxon>Smittium</taxon>
    </lineage>
</organism>
<dbReference type="GO" id="GO:0015035">
    <property type="term" value="F:protein-disulfide reductase activity"/>
    <property type="evidence" value="ECO:0007669"/>
    <property type="project" value="TreeGrafter"/>
</dbReference>
<comment type="caution">
    <text evidence="4">The sequence shown here is derived from an EMBL/GenBank/DDBJ whole genome shotgun (WGS) entry which is preliminary data.</text>
</comment>
<protein>
    <recommendedName>
        <fullName evidence="3">Thioredoxin domain-containing protein</fullName>
    </recommendedName>
</protein>
<keyword evidence="2" id="KW-0732">Signal</keyword>
<dbReference type="PANTHER" id="PTHR45815:SF3">
    <property type="entry name" value="PROTEIN DISULFIDE-ISOMERASE A6"/>
    <property type="match status" value="1"/>
</dbReference>
<dbReference type="Gene3D" id="3.40.30.10">
    <property type="entry name" value="Glutaredoxin"/>
    <property type="match status" value="2"/>
</dbReference>
<feature type="chain" id="PRO_5015533383" description="Thioredoxin domain-containing protein" evidence="2">
    <location>
        <begin position="21"/>
        <end position="282"/>
    </location>
</feature>